<protein>
    <submittedName>
        <fullName evidence="2">Uncharacterized protein</fullName>
    </submittedName>
</protein>
<accession>A0A915JGL5</accession>
<dbReference type="InterPro" id="IPR037238">
    <property type="entry name" value="YbiA-like_sf"/>
</dbReference>
<proteinExistence type="predicted"/>
<reference evidence="2" key="1">
    <citation type="submission" date="2022-11" db="UniProtKB">
        <authorList>
            <consortium name="WormBaseParasite"/>
        </authorList>
    </citation>
    <scope>IDENTIFICATION</scope>
</reference>
<dbReference type="SUPFAM" id="SSF143990">
    <property type="entry name" value="YbiA-like"/>
    <property type="match status" value="1"/>
</dbReference>
<dbReference type="Proteomes" id="UP000887565">
    <property type="component" value="Unplaced"/>
</dbReference>
<evidence type="ECO:0000313" key="2">
    <source>
        <dbReference type="WBParaSite" id="nRc.2.0.1.t25207-RA"/>
    </source>
</evidence>
<evidence type="ECO:0000313" key="1">
    <source>
        <dbReference type="Proteomes" id="UP000887565"/>
    </source>
</evidence>
<dbReference type="CDD" id="cd15457">
    <property type="entry name" value="NADAR"/>
    <property type="match status" value="1"/>
</dbReference>
<organism evidence="1 2">
    <name type="scientific">Romanomermis culicivorax</name>
    <name type="common">Nematode worm</name>
    <dbReference type="NCBI Taxonomy" id="13658"/>
    <lineage>
        <taxon>Eukaryota</taxon>
        <taxon>Metazoa</taxon>
        <taxon>Ecdysozoa</taxon>
        <taxon>Nematoda</taxon>
        <taxon>Enoplea</taxon>
        <taxon>Dorylaimia</taxon>
        <taxon>Mermithida</taxon>
        <taxon>Mermithoidea</taxon>
        <taxon>Mermithidae</taxon>
        <taxon>Romanomermis</taxon>
    </lineage>
</organism>
<keyword evidence="1" id="KW-1185">Reference proteome</keyword>
<sequence length="220" mass="24990">NLIPINYNVKPKIADLPPSSGLPSVSRNPIGNSNAGQVSVVTTNDTSSSSSFYNCDGLSVDDRVFCLTGPLLTLSNYYATPIFIKSKRYRSVEHYVYEKFVRYANLSEKFVEKVTTTSDPAKLPLVALKFIPRQRFGQLTDDEKLKMTIWYDRAIRKKLRTYDILKQLLLSTENALLIEANNYQYDAITTVGVSEQEVVNEDCVILQTFHIKKLTFLLKM</sequence>
<dbReference type="WBParaSite" id="nRc.2.0.1.t25207-RA">
    <property type="protein sequence ID" value="nRc.2.0.1.t25207-RA"/>
    <property type="gene ID" value="nRc.2.0.1.g25207"/>
</dbReference>
<dbReference type="AlphaFoldDB" id="A0A915JGL5"/>
<name>A0A915JGL5_ROMCU</name>
<dbReference type="Gene3D" id="1.10.357.40">
    <property type="entry name" value="YbiA-like"/>
    <property type="match status" value="1"/>
</dbReference>
<dbReference type="InterPro" id="IPR012816">
    <property type="entry name" value="NADAR"/>
</dbReference>